<reference evidence="2 3" key="1">
    <citation type="journal article" date="2017" name="Mol. Biol. Evol.">
        <title>The 4-celled Tetrabaena socialis nuclear genome reveals the essential components for genetic control of cell number at the origin of multicellularity in the volvocine lineage.</title>
        <authorList>
            <person name="Featherston J."/>
            <person name="Arakaki Y."/>
            <person name="Hanschen E.R."/>
            <person name="Ferris P.J."/>
            <person name="Michod R.E."/>
            <person name="Olson B.J.S.C."/>
            <person name="Nozaki H."/>
            <person name="Durand P.M."/>
        </authorList>
    </citation>
    <scope>NUCLEOTIDE SEQUENCE [LARGE SCALE GENOMIC DNA]</scope>
    <source>
        <strain evidence="2 3">NIES-571</strain>
    </source>
</reference>
<keyword evidence="1" id="KW-0472">Membrane</keyword>
<evidence type="ECO:0000313" key="3">
    <source>
        <dbReference type="Proteomes" id="UP000236333"/>
    </source>
</evidence>
<proteinExistence type="predicted"/>
<organism evidence="2 3">
    <name type="scientific">Tetrabaena socialis</name>
    <dbReference type="NCBI Taxonomy" id="47790"/>
    <lineage>
        <taxon>Eukaryota</taxon>
        <taxon>Viridiplantae</taxon>
        <taxon>Chlorophyta</taxon>
        <taxon>core chlorophytes</taxon>
        <taxon>Chlorophyceae</taxon>
        <taxon>CS clade</taxon>
        <taxon>Chlamydomonadales</taxon>
        <taxon>Tetrabaenaceae</taxon>
        <taxon>Tetrabaena</taxon>
    </lineage>
</organism>
<name>A0A2J7ZPT6_9CHLO</name>
<dbReference type="EMBL" id="PGGS01000685">
    <property type="protein sequence ID" value="PNH02288.1"/>
    <property type="molecule type" value="Genomic_DNA"/>
</dbReference>
<gene>
    <name evidence="2" type="ORF">TSOC_011768</name>
</gene>
<evidence type="ECO:0000256" key="1">
    <source>
        <dbReference type="SAM" id="Phobius"/>
    </source>
</evidence>
<keyword evidence="3" id="KW-1185">Reference proteome</keyword>
<keyword evidence="1" id="KW-0812">Transmembrane</keyword>
<protein>
    <submittedName>
        <fullName evidence="2">Uncharacterized protein</fullName>
    </submittedName>
</protein>
<feature type="transmembrane region" description="Helical" evidence="1">
    <location>
        <begin position="52"/>
        <end position="77"/>
    </location>
</feature>
<feature type="transmembrane region" description="Helical" evidence="1">
    <location>
        <begin position="17"/>
        <end position="40"/>
    </location>
</feature>
<dbReference type="OrthoDB" id="530344at2759"/>
<evidence type="ECO:0000313" key="2">
    <source>
        <dbReference type="EMBL" id="PNH02288.1"/>
    </source>
</evidence>
<sequence>MVQTGLIDKRKKGLREYITVPSVSAVTLIGSLTAVFYMALNKIHTEGIAHPGVVMLLPIATMSWVIGILPIFMFLAYQDDFRQLNPILPSDYFVIAKRCFKAMLDNDFKVSEKNL</sequence>
<dbReference type="Proteomes" id="UP000236333">
    <property type="component" value="Unassembled WGS sequence"/>
</dbReference>
<keyword evidence="1" id="KW-1133">Transmembrane helix</keyword>
<comment type="caution">
    <text evidence="2">The sequence shown here is derived from an EMBL/GenBank/DDBJ whole genome shotgun (WGS) entry which is preliminary data.</text>
</comment>
<accession>A0A2J7ZPT6</accession>
<dbReference type="AlphaFoldDB" id="A0A2J7ZPT6"/>